<dbReference type="RefSeq" id="WP_344665014.1">
    <property type="nucleotide sequence ID" value="NZ_BAAAQN010000007.1"/>
</dbReference>
<name>A0ABP5F973_9ACTN</name>
<evidence type="ECO:0000313" key="2">
    <source>
        <dbReference type="EMBL" id="GAA2021221.1"/>
    </source>
</evidence>
<dbReference type="Proteomes" id="UP001500751">
    <property type="component" value="Unassembled WGS sequence"/>
</dbReference>
<dbReference type="EMBL" id="BAAAQN010000007">
    <property type="protein sequence ID" value="GAA2021221.1"/>
    <property type="molecule type" value="Genomic_DNA"/>
</dbReference>
<accession>A0ABP5F973</accession>
<reference evidence="3" key="1">
    <citation type="journal article" date="2019" name="Int. J. Syst. Evol. Microbiol.">
        <title>The Global Catalogue of Microorganisms (GCM) 10K type strain sequencing project: providing services to taxonomists for standard genome sequencing and annotation.</title>
        <authorList>
            <consortium name="The Broad Institute Genomics Platform"/>
            <consortium name="The Broad Institute Genome Sequencing Center for Infectious Disease"/>
            <person name="Wu L."/>
            <person name="Ma J."/>
        </authorList>
    </citation>
    <scope>NUCLEOTIDE SEQUENCE [LARGE SCALE GENOMIC DNA]</scope>
    <source>
        <strain evidence="3">JCM 16014</strain>
    </source>
</reference>
<sequence>MAPGPLHDLKALLHRLHAEAGGPSAEVIASRIAEAADNEDWSGCPSADTVWRVLTKPELPANQADAVAVAVALSRMAGGWDASGPGGGDVGARVRRLWAQARLAPAESLRTIGGWDPIALRVHRSITAGAGRGAAEPLTEYFERDHDRVLRARLREAAAGAAVLAVLTGQSSTGKTRALYEAVAEQLPDWPVLVPPDAATLIEWIRQDAIEPSTVLWLNETQNFLPAAAEALAGLLKRIRPLVVIGATWNEYWHRLDTNAQPGQPDAPALEHARMLLATHQPRIQVPAEFTPEQIKALAPLADRDGRLRAAARAAGNSGRIIQHLTGGPKLLQHYLDGDDGVFSPLELAVITAALDARQLGHASPIPAALLAEAAAGYPSAHDRVHPDPDWIHTVLDGICHDPRTRVDGALTALSKVRLGPGIGPAQGYEPADYLDQHTRRLRADCYGTPALWTALIEHTSDRDDQERLAQAAWDRDLRTTAVRLWHKAAAAGHPTTSLAQLDTVLDPDRYAAAYSAANADLADPYAVARLLEALREVGAEQAVTTLLARDPAAHADVTNPVAAALLLDALWEAGAEQAVRVLADRTAVHVTVADTYHVSRLLLAFRETGAEQAVTVLAERVAAHADPTDPKQVARLLQALREARAEQAVRMLADRTAPYADFTDPDLVSQLLQAFRDARVERAVTELADRAATHVDCAATSMVSRLLLAFRDVGAEQAVRLLADRVAAHADLTKPNTVADLLQVLREAGAEQAVAALLARDPAAHADLTDPYSVARLLQQLREAGAKPAVKVLADRAAANADLTDPRAVTQMLRVLWMAGAGQGVMDLVDRAVAHIDFTDSDPDTVARLLGAFQDVGAEQAVRVLADRAAANADLTDPQAVAQLLLSLQEDGAELAVRVLADHAAAHADLTDLEAVERFLWTFREAGANHAAALLADRVIAQVDLADLAGLADIADPGKAARLLTKSQRAGAKQAVVTLGQRSKVAGRHPGHFVPYGREPDGRPSPPWTARSITSA</sequence>
<organism evidence="2 3">
    <name type="scientific">Catenulispora yoronensis</name>
    <dbReference type="NCBI Taxonomy" id="450799"/>
    <lineage>
        <taxon>Bacteria</taxon>
        <taxon>Bacillati</taxon>
        <taxon>Actinomycetota</taxon>
        <taxon>Actinomycetes</taxon>
        <taxon>Catenulisporales</taxon>
        <taxon>Catenulisporaceae</taxon>
        <taxon>Catenulispora</taxon>
    </lineage>
</organism>
<feature type="region of interest" description="Disordered" evidence="1">
    <location>
        <begin position="989"/>
        <end position="1017"/>
    </location>
</feature>
<proteinExistence type="predicted"/>
<gene>
    <name evidence="2" type="ORF">GCM10009839_17630</name>
</gene>
<keyword evidence="3" id="KW-1185">Reference proteome</keyword>
<comment type="caution">
    <text evidence="2">The sequence shown here is derived from an EMBL/GenBank/DDBJ whole genome shotgun (WGS) entry which is preliminary data.</text>
</comment>
<evidence type="ECO:0000313" key="3">
    <source>
        <dbReference type="Proteomes" id="UP001500751"/>
    </source>
</evidence>
<evidence type="ECO:0000256" key="1">
    <source>
        <dbReference type="SAM" id="MobiDB-lite"/>
    </source>
</evidence>
<protein>
    <submittedName>
        <fullName evidence="2">Uncharacterized protein</fullName>
    </submittedName>
</protein>